<dbReference type="InterPro" id="IPR050266">
    <property type="entry name" value="AB_hydrolase_sf"/>
</dbReference>
<dbReference type="Gene3D" id="3.40.50.1820">
    <property type="entry name" value="alpha/beta hydrolase"/>
    <property type="match status" value="1"/>
</dbReference>
<evidence type="ECO:0000313" key="5">
    <source>
        <dbReference type="Proteomes" id="UP000318834"/>
    </source>
</evidence>
<feature type="domain" description="AB hydrolase-1" evidence="3">
    <location>
        <begin position="21"/>
        <end position="236"/>
    </location>
</feature>
<evidence type="ECO:0000256" key="2">
    <source>
        <dbReference type="SAM" id="Phobius"/>
    </source>
</evidence>
<dbReference type="Proteomes" id="UP000318834">
    <property type="component" value="Unassembled WGS sequence"/>
</dbReference>
<gene>
    <name evidence="4" type="ORF">E6H05_03745</name>
</gene>
<evidence type="ECO:0000259" key="3">
    <source>
        <dbReference type="Pfam" id="PF12697"/>
    </source>
</evidence>
<keyword evidence="2" id="KW-0812">Transmembrane</keyword>
<dbReference type="GO" id="GO:0016020">
    <property type="term" value="C:membrane"/>
    <property type="evidence" value="ECO:0007669"/>
    <property type="project" value="TreeGrafter"/>
</dbReference>
<evidence type="ECO:0000256" key="1">
    <source>
        <dbReference type="ARBA" id="ARBA00022801"/>
    </source>
</evidence>
<dbReference type="EMBL" id="VBAP01000023">
    <property type="protein sequence ID" value="TMI76415.1"/>
    <property type="molecule type" value="Genomic_DNA"/>
</dbReference>
<dbReference type="GO" id="GO:0016787">
    <property type="term" value="F:hydrolase activity"/>
    <property type="evidence" value="ECO:0007669"/>
    <property type="project" value="UniProtKB-KW"/>
</dbReference>
<feature type="transmembrane region" description="Helical" evidence="2">
    <location>
        <begin position="78"/>
        <end position="100"/>
    </location>
</feature>
<dbReference type="InterPro" id="IPR000073">
    <property type="entry name" value="AB_hydrolase_1"/>
</dbReference>
<dbReference type="PANTHER" id="PTHR43798">
    <property type="entry name" value="MONOACYLGLYCEROL LIPASE"/>
    <property type="match status" value="1"/>
</dbReference>
<reference evidence="4 5" key="1">
    <citation type="journal article" date="2019" name="Nat. Microbiol.">
        <title>Mediterranean grassland soil C-N compound turnover is dependent on rainfall and depth, and is mediated by genomically divergent microorganisms.</title>
        <authorList>
            <person name="Diamond S."/>
            <person name="Andeer P.F."/>
            <person name="Li Z."/>
            <person name="Crits-Christoph A."/>
            <person name="Burstein D."/>
            <person name="Anantharaman K."/>
            <person name="Lane K.R."/>
            <person name="Thomas B.C."/>
            <person name="Pan C."/>
            <person name="Northen T.R."/>
            <person name="Banfield J.F."/>
        </authorList>
    </citation>
    <scope>NUCLEOTIDE SEQUENCE [LARGE SCALE GENOMIC DNA]</scope>
    <source>
        <strain evidence="4">NP_8</strain>
    </source>
</reference>
<organism evidence="4 5">
    <name type="scientific">Candidatus Segetimicrobium genomatis</name>
    <dbReference type="NCBI Taxonomy" id="2569760"/>
    <lineage>
        <taxon>Bacteria</taxon>
        <taxon>Bacillati</taxon>
        <taxon>Candidatus Sysuimicrobiota</taxon>
        <taxon>Candidatus Sysuimicrobiia</taxon>
        <taxon>Candidatus Sysuimicrobiales</taxon>
        <taxon>Candidatus Segetimicrobiaceae</taxon>
        <taxon>Candidatus Segetimicrobium</taxon>
    </lineage>
</organism>
<dbReference type="AlphaFoldDB" id="A0A537IYR2"/>
<comment type="caution">
    <text evidence="4">The sequence shown here is derived from an EMBL/GenBank/DDBJ whole genome shotgun (WGS) entry which is preliminary data.</text>
</comment>
<evidence type="ECO:0000313" key="4">
    <source>
        <dbReference type="EMBL" id="TMI76415.1"/>
    </source>
</evidence>
<sequence>MHFTYRGVRLAYEETGTGLPVILIHGFPFSRQMWRPQAALARTVRLITPDLRGFGESEGTPSSLDELADDLQALVEHLGLPAAVFGGFSMGGYMLFRYLARHADRAKAQQRRYDGIARIEREGPAGYLDDFVKLVVSAKTLESRPDLVTAVRALMESRRIASLAAGLRAMAQRPESTPLLSSISVPTLIVVGEDDKATPVSSARTMQAAIPSSRLVIIPEAGHVSNLEQPERFNAALLEFLKTLR</sequence>
<name>A0A537IYR2_9BACT</name>
<proteinExistence type="predicted"/>
<protein>
    <submittedName>
        <fullName evidence="4">Alpha/beta hydrolase</fullName>
    </submittedName>
</protein>
<dbReference type="PRINTS" id="PR00111">
    <property type="entry name" value="ABHYDROLASE"/>
</dbReference>
<dbReference type="PANTHER" id="PTHR43798:SF31">
    <property type="entry name" value="AB HYDROLASE SUPERFAMILY PROTEIN YCLE"/>
    <property type="match status" value="1"/>
</dbReference>
<dbReference type="SUPFAM" id="SSF53474">
    <property type="entry name" value="alpha/beta-Hydrolases"/>
    <property type="match status" value="1"/>
</dbReference>
<keyword evidence="1 4" id="KW-0378">Hydrolase</keyword>
<keyword evidence="2" id="KW-1133">Transmembrane helix</keyword>
<dbReference type="Pfam" id="PF12697">
    <property type="entry name" value="Abhydrolase_6"/>
    <property type="match status" value="1"/>
</dbReference>
<dbReference type="InterPro" id="IPR029058">
    <property type="entry name" value="AB_hydrolase_fold"/>
</dbReference>
<accession>A0A537IYR2</accession>
<keyword evidence="2" id="KW-0472">Membrane</keyword>